<dbReference type="PRINTS" id="PR00100">
    <property type="entry name" value="AOTCASE"/>
</dbReference>
<reference evidence="3" key="1">
    <citation type="submission" date="2018-05" db="EMBL/GenBank/DDBJ databases">
        <authorList>
            <person name="Lanie J.A."/>
            <person name="Ng W.-L."/>
            <person name="Kazmierczak K.M."/>
            <person name="Andrzejewski T.M."/>
            <person name="Davidsen T.M."/>
            <person name="Wayne K.J."/>
            <person name="Tettelin H."/>
            <person name="Glass J.I."/>
            <person name="Rusch D."/>
            <person name="Podicherti R."/>
            <person name="Tsui H.-C.T."/>
            <person name="Winkler M.E."/>
        </authorList>
    </citation>
    <scope>NUCLEOTIDE SEQUENCE</scope>
</reference>
<dbReference type="PANTHER" id="PTHR45753:SF6">
    <property type="entry name" value="ASPARTATE CARBAMOYLTRANSFERASE"/>
    <property type="match status" value="1"/>
</dbReference>
<evidence type="ECO:0000259" key="2">
    <source>
        <dbReference type="Pfam" id="PF02729"/>
    </source>
</evidence>
<dbReference type="Pfam" id="PF02729">
    <property type="entry name" value="OTCace_N"/>
    <property type="match status" value="1"/>
</dbReference>
<proteinExistence type="predicted"/>
<gene>
    <name evidence="3" type="ORF">METZ01_LOCUS446054</name>
</gene>
<dbReference type="PRINTS" id="PR00101">
    <property type="entry name" value="ATCASE"/>
</dbReference>
<dbReference type="PANTHER" id="PTHR45753">
    <property type="entry name" value="ORNITHINE CARBAMOYLTRANSFERASE, MITOCHONDRIAL"/>
    <property type="match status" value="1"/>
</dbReference>
<protein>
    <recommendedName>
        <fullName evidence="2">Aspartate/ornithine carbamoyltransferase carbamoyl-P binding domain-containing protein</fullName>
    </recommendedName>
</protein>
<dbReference type="Gene3D" id="3.40.50.1370">
    <property type="entry name" value="Aspartate/ornithine carbamoyltransferase"/>
    <property type="match status" value="2"/>
</dbReference>
<feature type="non-terminal residue" evidence="3">
    <location>
        <position position="188"/>
    </location>
</feature>
<dbReference type="InterPro" id="IPR006130">
    <property type="entry name" value="Asp/Orn_carbamoylTrfase"/>
</dbReference>
<evidence type="ECO:0000313" key="3">
    <source>
        <dbReference type="EMBL" id="SVD93200.1"/>
    </source>
</evidence>
<dbReference type="GO" id="GO:0016597">
    <property type="term" value="F:amino acid binding"/>
    <property type="evidence" value="ECO:0007669"/>
    <property type="project" value="InterPro"/>
</dbReference>
<keyword evidence="1" id="KW-0808">Transferase</keyword>
<dbReference type="GO" id="GO:0016743">
    <property type="term" value="F:carboxyl- or carbamoyltransferase activity"/>
    <property type="evidence" value="ECO:0007669"/>
    <property type="project" value="InterPro"/>
</dbReference>
<sequence length="188" mass="20824">MTLTVDFGPNDIVKQIEKTGIKGQHLIFIDDYSSTELENIFKTAEMLEPFWRNRIPLLEGKILCTQFFQPSTRTRFSHETAMFRLGGNVITESNPLVSSAAAKGESLYDSLRVTSQYADVIVLRHPDEGVIDTIEQLGSDASPIISGGYGNVTHPTQGLLDMYTAYRALGGDFKEMTVMIATPDLSRA</sequence>
<organism evidence="3">
    <name type="scientific">marine metagenome</name>
    <dbReference type="NCBI Taxonomy" id="408172"/>
    <lineage>
        <taxon>unclassified sequences</taxon>
        <taxon>metagenomes</taxon>
        <taxon>ecological metagenomes</taxon>
    </lineage>
</organism>
<accession>A0A382ZD44</accession>
<evidence type="ECO:0000256" key="1">
    <source>
        <dbReference type="ARBA" id="ARBA00022679"/>
    </source>
</evidence>
<dbReference type="EMBL" id="UINC01182789">
    <property type="protein sequence ID" value="SVD93200.1"/>
    <property type="molecule type" value="Genomic_DNA"/>
</dbReference>
<dbReference type="AlphaFoldDB" id="A0A382ZD44"/>
<dbReference type="SUPFAM" id="SSF53671">
    <property type="entry name" value="Aspartate/ornithine carbamoyltransferase"/>
    <property type="match status" value="1"/>
</dbReference>
<dbReference type="InterPro" id="IPR006132">
    <property type="entry name" value="Asp/Orn_carbamoyltranf_P-bd"/>
</dbReference>
<name>A0A382ZD44_9ZZZZ</name>
<feature type="domain" description="Aspartate/ornithine carbamoyltransferase carbamoyl-P binding" evidence="2">
    <location>
        <begin position="24"/>
        <end position="166"/>
    </location>
</feature>
<dbReference type="GO" id="GO:0006520">
    <property type="term" value="P:amino acid metabolic process"/>
    <property type="evidence" value="ECO:0007669"/>
    <property type="project" value="InterPro"/>
</dbReference>
<dbReference type="InterPro" id="IPR036901">
    <property type="entry name" value="Asp/Orn_carbamoylTrfase_sf"/>
</dbReference>